<keyword evidence="1" id="KW-1133">Transmembrane helix</keyword>
<dbReference type="Proteomes" id="UP000604117">
    <property type="component" value="Unassembled WGS sequence"/>
</dbReference>
<evidence type="ECO:0000313" key="2">
    <source>
        <dbReference type="EMBL" id="GIF76598.1"/>
    </source>
</evidence>
<protein>
    <recommendedName>
        <fullName evidence="4">Mce-associated membrane protein</fullName>
    </recommendedName>
</protein>
<comment type="caution">
    <text evidence="2">The sequence shown here is derived from an EMBL/GenBank/DDBJ whole genome shotgun (WGS) entry which is preliminary data.</text>
</comment>
<reference evidence="2 3" key="1">
    <citation type="submission" date="2021-01" db="EMBL/GenBank/DDBJ databases">
        <title>Whole genome shotgun sequence of Asanoa siamensis NBRC 107932.</title>
        <authorList>
            <person name="Komaki H."/>
            <person name="Tamura T."/>
        </authorList>
    </citation>
    <scope>NUCLEOTIDE SEQUENCE [LARGE SCALE GENOMIC DNA]</scope>
    <source>
        <strain evidence="2 3">NBRC 107932</strain>
    </source>
</reference>
<evidence type="ECO:0000313" key="3">
    <source>
        <dbReference type="Proteomes" id="UP000604117"/>
    </source>
</evidence>
<organism evidence="2 3">
    <name type="scientific">Asanoa siamensis</name>
    <dbReference type="NCBI Taxonomy" id="926357"/>
    <lineage>
        <taxon>Bacteria</taxon>
        <taxon>Bacillati</taxon>
        <taxon>Actinomycetota</taxon>
        <taxon>Actinomycetes</taxon>
        <taxon>Micromonosporales</taxon>
        <taxon>Micromonosporaceae</taxon>
        <taxon>Asanoa</taxon>
    </lineage>
</organism>
<sequence length="163" mass="17888">MAAVSPASTTPPERTVRPLRLLTMVLAGVVALLCLGGVGVGINLYDEATAIDRGEPDVIVDNYLRALLQERNEVRAESLECSQDSELEPIRAFRADVQRREEGFGITIFVSWGPLTVTNADNDRLVSFELTRTIQGAERSTQDWQMRVIDDGGWKVCGAQPVS</sequence>
<keyword evidence="3" id="KW-1185">Reference proteome</keyword>
<evidence type="ECO:0008006" key="4">
    <source>
        <dbReference type="Google" id="ProtNLM"/>
    </source>
</evidence>
<gene>
    <name evidence="2" type="ORF">Asi02nite_61160</name>
</gene>
<dbReference type="EMBL" id="BONE01000065">
    <property type="protein sequence ID" value="GIF76598.1"/>
    <property type="molecule type" value="Genomic_DNA"/>
</dbReference>
<keyword evidence="1" id="KW-0812">Transmembrane</keyword>
<name>A0ABQ4D032_9ACTN</name>
<accession>A0ABQ4D032</accession>
<evidence type="ECO:0000256" key="1">
    <source>
        <dbReference type="SAM" id="Phobius"/>
    </source>
</evidence>
<proteinExistence type="predicted"/>
<feature type="transmembrane region" description="Helical" evidence="1">
    <location>
        <begin position="21"/>
        <end position="45"/>
    </location>
</feature>
<keyword evidence="1" id="KW-0472">Membrane</keyword>